<evidence type="ECO:0000313" key="10">
    <source>
        <dbReference type="Proteomes" id="UP001054889"/>
    </source>
</evidence>
<protein>
    <submittedName>
        <fullName evidence="9">Uncharacterized protein</fullName>
    </submittedName>
</protein>
<dbReference type="InterPro" id="IPR036396">
    <property type="entry name" value="Cyt_P450_sf"/>
</dbReference>
<keyword evidence="4" id="KW-1133">Transmembrane helix</keyword>
<comment type="similarity">
    <text evidence="2 8">Belongs to the cytochrome P450 family.</text>
</comment>
<dbReference type="Proteomes" id="UP001054889">
    <property type="component" value="Unassembled WGS sequence"/>
</dbReference>
<evidence type="ECO:0000256" key="4">
    <source>
        <dbReference type="ARBA" id="ARBA00022989"/>
    </source>
</evidence>
<comment type="cofactor">
    <cofactor evidence="7">
        <name>heme</name>
        <dbReference type="ChEBI" id="CHEBI:30413"/>
    </cofactor>
</comment>
<dbReference type="GO" id="GO:0020037">
    <property type="term" value="F:heme binding"/>
    <property type="evidence" value="ECO:0007669"/>
    <property type="project" value="InterPro"/>
</dbReference>
<organism evidence="9 10">
    <name type="scientific">Eleusine coracana subsp. coracana</name>
    <dbReference type="NCBI Taxonomy" id="191504"/>
    <lineage>
        <taxon>Eukaryota</taxon>
        <taxon>Viridiplantae</taxon>
        <taxon>Streptophyta</taxon>
        <taxon>Embryophyta</taxon>
        <taxon>Tracheophyta</taxon>
        <taxon>Spermatophyta</taxon>
        <taxon>Magnoliopsida</taxon>
        <taxon>Liliopsida</taxon>
        <taxon>Poales</taxon>
        <taxon>Poaceae</taxon>
        <taxon>PACMAD clade</taxon>
        <taxon>Chloridoideae</taxon>
        <taxon>Cynodonteae</taxon>
        <taxon>Eleusininae</taxon>
        <taxon>Eleusine</taxon>
    </lineage>
</organism>
<dbReference type="PROSITE" id="PS00086">
    <property type="entry name" value="CYTOCHROME_P450"/>
    <property type="match status" value="1"/>
</dbReference>
<evidence type="ECO:0000256" key="2">
    <source>
        <dbReference type="ARBA" id="ARBA00010617"/>
    </source>
</evidence>
<keyword evidence="7 8" id="KW-0479">Metal-binding</keyword>
<keyword evidence="3" id="KW-0812">Transmembrane</keyword>
<proteinExistence type="inferred from homology"/>
<gene>
    <name evidence="9" type="primary">ga27568</name>
    <name evidence="9" type="ORF">PR202_ga27568</name>
</gene>
<dbReference type="InterPro" id="IPR002401">
    <property type="entry name" value="Cyt_P450_E_grp-I"/>
</dbReference>
<sequence length="240" mass="26820">MNNNDGTHHNNEAEEEAFVHVLLSLHKEADGTEWRLNRDNVKALLEDLFGAGMEAAIIVLEWAMAELLRHKGAMKKLQHEIRQQQQQANGDGDSAALARPAAARLPHVATQATRIINQRYEYDVPSNAMVIVNGWAIGRDPATWESPEEFRPERFVGSEVDFRGQHFQFIPFGSGRRMCPALNLTVAMVEIALANLVGRFDWALPEEDKDLDMEESPGLAVRKKVPLRAIAIVPSRSSGH</sequence>
<name>A0AAV5DF46_ELECO</name>
<evidence type="ECO:0000256" key="3">
    <source>
        <dbReference type="ARBA" id="ARBA00022692"/>
    </source>
</evidence>
<evidence type="ECO:0000256" key="6">
    <source>
        <dbReference type="ARBA" id="ARBA00023136"/>
    </source>
</evidence>
<accession>A0AAV5DF46</accession>
<keyword evidence="8" id="KW-0503">Monooxygenase</keyword>
<evidence type="ECO:0000256" key="8">
    <source>
        <dbReference type="RuleBase" id="RU000461"/>
    </source>
</evidence>
<dbReference type="GO" id="GO:0005506">
    <property type="term" value="F:iron ion binding"/>
    <property type="evidence" value="ECO:0007669"/>
    <property type="project" value="InterPro"/>
</dbReference>
<dbReference type="PANTHER" id="PTHR47956:SF4">
    <property type="entry name" value="CYTOCHROME P450 71A21-RELATED"/>
    <property type="match status" value="1"/>
</dbReference>
<comment type="subcellular location">
    <subcellularLocation>
        <location evidence="1">Membrane</location>
        <topology evidence="1">Single-pass membrane protein</topology>
    </subcellularLocation>
</comment>
<dbReference type="AlphaFoldDB" id="A0AAV5DF46"/>
<keyword evidence="7 8" id="KW-0349">Heme</keyword>
<dbReference type="PRINTS" id="PR00463">
    <property type="entry name" value="EP450I"/>
</dbReference>
<keyword evidence="7 8" id="KW-0408">Iron</keyword>
<feature type="binding site" description="axial binding residue" evidence="7">
    <location>
        <position position="179"/>
    </location>
    <ligand>
        <name>heme</name>
        <dbReference type="ChEBI" id="CHEBI:30413"/>
    </ligand>
    <ligandPart>
        <name>Fe</name>
        <dbReference type="ChEBI" id="CHEBI:18248"/>
    </ligandPart>
</feature>
<dbReference type="Pfam" id="PF00067">
    <property type="entry name" value="p450"/>
    <property type="match status" value="2"/>
</dbReference>
<keyword evidence="6" id="KW-0472">Membrane</keyword>
<dbReference type="GO" id="GO:0016020">
    <property type="term" value="C:membrane"/>
    <property type="evidence" value="ECO:0007669"/>
    <property type="project" value="UniProtKB-SubCell"/>
</dbReference>
<dbReference type="InterPro" id="IPR050193">
    <property type="entry name" value="Cytochrome_P450_71"/>
</dbReference>
<dbReference type="InterPro" id="IPR017972">
    <property type="entry name" value="Cyt_P450_CS"/>
</dbReference>
<keyword evidence="10" id="KW-1185">Reference proteome</keyword>
<evidence type="ECO:0000256" key="1">
    <source>
        <dbReference type="ARBA" id="ARBA00004167"/>
    </source>
</evidence>
<dbReference type="EMBL" id="BQKI01000016">
    <property type="protein sequence ID" value="GJN09553.1"/>
    <property type="molecule type" value="Genomic_DNA"/>
</dbReference>
<dbReference type="GO" id="GO:0016705">
    <property type="term" value="F:oxidoreductase activity, acting on paired donors, with incorporation or reduction of molecular oxygen"/>
    <property type="evidence" value="ECO:0007669"/>
    <property type="project" value="InterPro"/>
</dbReference>
<evidence type="ECO:0000256" key="5">
    <source>
        <dbReference type="ARBA" id="ARBA00023002"/>
    </source>
</evidence>
<reference evidence="9" key="1">
    <citation type="journal article" date="2018" name="DNA Res.">
        <title>Multiple hybrid de novo genome assembly of finger millet, an orphan allotetraploid crop.</title>
        <authorList>
            <person name="Hatakeyama M."/>
            <person name="Aluri S."/>
            <person name="Balachadran M.T."/>
            <person name="Sivarajan S.R."/>
            <person name="Patrignani A."/>
            <person name="Gruter S."/>
            <person name="Poveda L."/>
            <person name="Shimizu-Inatsugi R."/>
            <person name="Baeten J."/>
            <person name="Francoijs K.J."/>
            <person name="Nataraja K.N."/>
            <person name="Reddy Y.A.N."/>
            <person name="Phadnis S."/>
            <person name="Ravikumar R.L."/>
            <person name="Schlapbach R."/>
            <person name="Sreeman S.M."/>
            <person name="Shimizu K.K."/>
        </authorList>
    </citation>
    <scope>NUCLEOTIDE SEQUENCE</scope>
</reference>
<dbReference type="InterPro" id="IPR001128">
    <property type="entry name" value="Cyt_P450"/>
</dbReference>
<evidence type="ECO:0000313" key="9">
    <source>
        <dbReference type="EMBL" id="GJN09553.1"/>
    </source>
</evidence>
<dbReference type="GO" id="GO:0004497">
    <property type="term" value="F:monooxygenase activity"/>
    <property type="evidence" value="ECO:0007669"/>
    <property type="project" value="UniProtKB-KW"/>
</dbReference>
<dbReference type="Gene3D" id="1.10.630.10">
    <property type="entry name" value="Cytochrome P450"/>
    <property type="match status" value="1"/>
</dbReference>
<dbReference type="SUPFAM" id="SSF48264">
    <property type="entry name" value="Cytochrome P450"/>
    <property type="match status" value="1"/>
</dbReference>
<dbReference type="PANTHER" id="PTHR47956">
    <property type="entry name" value="CYTOCHROME P450 71B11-RELATED"/>
    <property type="match status" value="1"/>
</dbReference>
<reference evidence="9" key="2">
    <citation type="submission" date="2021-12" db="EMBL/GenBank/DDBJ databases">
        <title>Resequencing data analysis of finger millet.</title>
        <authorList>
            <person name="Hatakeyama M."/>
            <person name="Aluri S."/>
            <person name="Balachadran M.T."/>
            <person name="Sivarajan S.R."/>
            <person name="Poveda L."/>
            <person name="Shimizu-Inatsugi R."/>
            <person name="Schlapbach R."/>
            <person name="Sreeman S.M."/>
            <person name="Shimizu K.K."/>
        </authorList>
    </citation>
    <scope>NUCLEOTIDE SEQUENCE</scope>
</reference>
<keyword evidence="5 8" id="KW-0560">Oxidoreductase</keyword>
<comment type="caution">
    <text evidence="9">The sequence shown here is derived from an EMBL/GenBank/DDBJ whole genome shotgun (WGS) entry which is preliminary data.</text>
</comment>
<evidence type="ECO:0000256" key="7">
    <source>
        <dbReference type="PIRSR" id="PIRSR602401-1"/>
    </source>
</evidence>